<evidence type="ECO:0000259" key="13">
    <source>
        <dbReference type="PROSITE" id="PS51194"/>
    </source>
</evidence>
<protein>
    <recommendedName>
        <fullName evidence="3">DNA helicase</fullName>
        <ecNumber evidence="3">3.6.4.12</ecNumber>
    </recommendedName>
</protein>
<dbReference type="GO" id="GO:0003678">
    <property type="term" value="F:DNA helicase activity"/>
    <property type="evidence" value="ECO:0007669"/>
    <property type="project" value="UniProtKB-EC"/>
</dbReference>
<keyword evidence="10" id="KW-0539">Nucleus</keyword>
<evidence type="ECO:0000256" key="9">
    <source>
        <dbReference type="ARBA" id="ARBA00023125"/>
    </source>
</evidence>
<feature type="region of interest" description="Disordered" evidence="11">
    <location>
        <begin position="319"/>
        <end position="430"/>
    </location>
</feature>
<feature type="compositionally biased region" description="Polar residues" evidence="11">
    <location>
        <begin position="394"/>
        <end position="406"/>
    </location>
</feature>
<dbReference type="InterPro" id="IPR000330">
    <property type="entry name" value="SNF2_N"/>
</dbReference>
<dbReference type="GO" id="GO:0003677">
    <property type="term" value="F:DNA binding"/>
    <property type="evidence" value="ECO:0007669"/>
    <property type="project" value="UniProtKB-KW"/>
</dbReference>
<keyword evidence="4" id="KW-0547">Nucleotide-binding</keyword>
<dbReference type="InterPro" id="IPR027417">
    <property type="entry name" value="P-loop_NTPase"/>
</dbReference>
<keyword evidence="9" id="KW-0238">DNA-binding</keyword>
<name>K2RIJ8_MACPH</name>
<accession>K2RIJ8</accession>
<dbReference type="InParanoid" id="K2RIJ8"/>
<dbReference type="SMART" id="SM00490">
    <property type="entry name" value="HELICc"/>
    <property type="match status" value="1"/>
</dbReference>
<dbReference type="Gene3D" id="3.40.50.10810">
    <property type="entry name" value="Tandem AAA-ATPase domain"/>
    <property type="match status" value="1"/>
</dbReference>
<feature type="compositionally biased region" description="Basic and acidic residues" evidence="11">
    <location>
        <begin position="193"/>
        <end position="207"/>
    </location>
</feature>
<evidence type="ECO:0000256" key="2">
    <source>
        <dbReference type="ARBA" id="ARBA00007025"/>
    </source>
</evidence>
<keyword evidence="7" id="KW-0067">ATP-binding</keyword>
<comment type="caution">
    <text evidence="14">The sequence shown here is derived from an EMBL/GenBank/DDBJ whole genome shotgun (WGS) entry which is preliminary data.</text>
</comment>
<feature type="compositionally biased region" description="Basic and acidic residues" evidence="11">
    <location>
        <begin position="149"/>
        <end position="159"/>
    </location>
</feature>
<evidence type="ECO:0000256" key="11">
    <source>
        <dbReference type="SAM" id="MobiDB-lite"/>
    </source>
</evidence>
<evidence type="ECO:0000256" key="10">
    <source>
        <dbReference type="ARBA" id="ARBA00023242"/>
    </source>
</evidence>
<evidence type="ECO:0000256" key="8">
    <source>
        <dbReference type="ARBA" id="ARBA00022853"/>
    </source>
</evidence>
<evidence type="ECO:0000259" key="12">
    <source>
        <dbReference type="PROSITE" id="PS51192"/>
    </source>
</evidence>
<dbReference type="GO" id="GO:0005634">
    <property type="term" value="C:nucleus"/>
    <property type="evidence" value="ECO:0007669"/>
    <property type="project" value="UniProtKB-SubCell"/>
</dbReference>
<dbReference type="PROSITE" id="PS51192">
    <property type="entry name" value="HELICASE_ATP_BIND_1"/>
    <property type="match status" value="1"/>
</dbReference>
<keyword evidence="8" id="KW-0156">Chromatin regulator</keyword>
<dbReference type="InterPro" id="IPR014001">
    <property type="entry name" value="Helicase_ATP-bd"/>
</dbReference>
<dbReference type="Pfam" id="PF00176">
    <property type="entry name" value="SNF2-rel_dom"/>
    <property type="match status" value="1"/>
</dbReference>
<dbReference type="GO" id="GO:0016787">
    <property type="term" value="F:hydrolase activity"/>
    <property type="evidence" value="ECO:0007669"/>
    <property type="project" value="UniProtKB-KW"/>
</dbReference>
<feature type="compositionally biased region" description="Polar residues" evidence="11">
    <location>
        <begin position="97"/>
        <end position="118"/>
    </location>
</feature>
<dbReference type="InterPro" id="IPR001650">
    <property type="entry name" value="Helicase_C-like"/>
</dbReference>
<keyword evidence="5" id="KW-0378">Hydrolase</keyword>
<dbReference type="FunFam" id="3.40.50.10810:FF:000014">
    <property type="entry name" value="SWI/SNF-related matrix-associated actin-dependent regulator of chromatin subfamily A containing DEAD/H box 1"/>
    <property type="match status" value="1"/>
</dbReference>
<feature type="compositionally biased region" description="Acidic residues" evidence="11">
    <location>
        <begin position="416"/>
        <end position="430"/>
    </location>
</feature>
<dbReference type="PANTHER" id="PTHR10799">
    <property type="entry name" value="SNF2/RAD54 HELICASE FAMILY"/>
    <property type="match status" value="1"/>
</dbReference>
<dbReference type="EMBL" id="AHHD01000010">
    <property type="protein sequence ID" value="EKG22396.1"/>
    <property type="molecule type" value="Genomic_DNA"/>
</dbReference>
<dbReference type="InterPro" id="IPR049730">
    <property type="entry name" value="SNF2/RAD54-like_C"/>
</dbReference>
<dbReference type="eggNOG" id="KOG0389">
    <property type="taxonomic scope" value="Eukaryota"/>
</dbReference>
<feature type="domain" description="Helicase ATP-binding" evidence="12">
    <location>
        <begin position="616"/>
        <end position="786"/>
    </location>
</feature>
<feature type="region of interest" description="Disordered" evidence="11">
    <location>
        <begin position="1"/>
        <end position="31"/>
    </location>
</feature>
<evidence type="ECO:0000256" key="7">
    <source>
        <dbReference type="ARBA" id="ARBA00022840"/>
    </source>
</evidence>
<dbReference type="SUPFAM" id="SSF52540">
    <property type="entry name" value="P-loop containing nucleoside triphosphate hydrolases"/>
    <property type="match status" value="2"/>
</dbReference>
<dbReference type="HOGENOM" id="CLU_000315_16_2_1"/>
<dbReference type="InterPro" id="IPR038718">
    <property type="entry name" value="SNF2-like_sf"/>
</dbReference>
<dbReference type="PROSITE" id="PS51194">
    <property type="entry name" value="HELICASE_CTER"/>
    <property type="match status" value="1"/>
</dbReference>
<evidence type="ECO:0000313" key="15">
    <source>
        <dbReference type="Proteomes" id="UP000007129"/>
    </source>
</evidence>
<proteinExistence type="inferred from homology"/>
<feature type="domain" description="Helicase C-terminal" evidence="13">
    <location>
        <begin position="970"/>
        <end position="1158"/>
    </location>
</feature>
<keyword evidence="6" id="KW-0347">Helicase</keyword>
<comment type="similarity">
    <text evidence="2">Belongs to the SNF2/RAD54 helicase family.</text>
</comment>
<gene>
    <name evidence="14" type="ORF">MPH_00257</name>
</gene>
<dbReference type="Proteomes" id="UP000007129">
    <property type="component" value="Unassembled WGS sequence"/>
</dbReference>
<dbReference type="GO" id="GO:0005694">
    <property type="term" value="C:chromosome"/>
    <property type="evidence" value="ECO:0007669"/>
    <property type="project" value="UniProtKB-ARBA"/>
</dbReference>
<dbReference type="EC" id="3.6.4.12" evidence="3"/>
<evidence type="ECO:0000256" key="3">
    <source>
        <dbReference type="ARBA" id="ARBA00012551"/>
    </source>
</evidence>
<dbReference type="STRING" id="1126212.K2RIJ8"/>
<reference evidence="14 15" key="1">
    <citation type="journal article" date="2012" name="BMC Genomics">
        <title>Tools to kill: Genome of one of the most destructive plant pathogenic fungi Macrophomina phaseolina.</title>
        <authorList>
            <person name="Islam M.S."/>
            <person name="Haque M.S."/>
            <person name="Islam M.M."/>
            <person name="Emdad E.M."/>
            <person name="Halim A."/>
            <person name="Hossen Q.M.M."/>
            <person name="Hossain M.Z."/>
            <person name="Ahmed B."/>
            <person name="Rahim S."/>
            <person name="Rahman M.S."/>
            <person name="Alam M.M."/>
            <person name="Hou S."/>
            <person name="Wan X."/>
            <person name="Saito J.A."/>
            <person name="Alam M."/>
        </authorList>
    </citation>
    <scope>NUCLEOTIDE SEQUENCE [LARGE SCALE GENOMIC DNA]</scope>
    <source>
        <strain evidence="14 15">MS6</strain>
    </source>
</reference>
<sequence>MKHAGDPIVDTPPKRRRIEGGYNSQDDDGDELLAGFDETAATLPLKQPYNPAAPTLSSPYFAPSAPGITQPTQILETPLRNRVDPNAVVQVPASSPLGETQRTTISPSPQKNRPTTQFARPGINSRQPHLATNAGSFSDSPAEETSEDELAKPRSKSDIKPSTFVSKSKPRYRIPAPKNAPPSGYQLALSQFMHREEDVQSKTRSADDMANAYSSQKRRRPPPQTVPSRAQPVSDAAMDNFTLDDIDDLLQKRKVERMALVYSDKPVKLLYQALLDKKGNYEDALAYVCELEEKQEATKSQPAQKTSLASTIDLTADDTSPVKALKPSTNKSVQSNKSIASKWSSMQATKTGESEKRTSIVEIPDDDSSAADSSAKPRRRLVQGCRPAARSPTPEMTLTPQKSSATRQKKAVAIDSDSDAENSDEEEIDEQAALEAEASLLSYINKCSAQDLADLAESAPDECEGILAKRPFRSLDQIRKVELNPPKLTKTGKVPRTHTSTGTRVLNVAEKMWAAYQSVNVLVSECQTIGEPIKAAMKQLGVKSLGSDGSGELNIISLGEVKNDSGIGTPSSCTQVDEEDDDIVANSRFKPIQKPSLMAKDLVLKDYQVVGLNWLNILWTNQVSGILADDMGLGKTCQIIAFLSHLKETGQEGLHLIVVPNSTLENWLREFDKFTEKKLRVEPYYGGQSERAGLRDAIMNSKDEIDVVITTYSTMGSSDKNDLKFLRRLDPTACIFDEGHQLRNRTSQKYRCAIQIPAKIRLILTGTPLQNNLQEMVSLLSFLMPDVFDEHADNLNFIFRKKATTTEKNSHNSLLSAQRTARARSMMTPFILRRKKEQVLGTVLPKKISRVEYCDMDPKQAKVYADIKAMQQEVFLKRKQGLASSGTNNYLMKLRLTSCHPLLARHWFDDAKIRRMAEDHFAAYGSPKMERTLDYLRKCNDYTIMQDVAADPSVWGQYQLQEDLTHASGKIQKTIELVKDFMKNGDRTLFFSQFKMVLDVMEDALSAEGIPFLRFDGGTATSGRQDLIDQFYQDEEIPIFLVSTGSGGSGINITAANKVIINDLSWNPQEDIQAENRAHRVGQLRDVEVIRLVTRGTVEEQILALGDSKLALDERVAGAGAFGDDAKTAKVMQEIVEKMMFEDMEANGELKAPAEDVTDTVTGSGDLADQFKSGLKKAGVEVAE</sequence>
<evidence type="ECO:0000256" key="6">
    <source>
        <dbReference type="ARBA" id="ARBA00022806"/>
    </source>
</evidence>
<dbReference type="Gene3D" id="3.40.50.300">
    <property type="entry name" value="P-loop containing nucleotide triphosphate hydrolases"/>
    <property type="match status" value="1"/>
</dbReference>
<dbReference type="Pfam" id="PF00271">
    <property type="entry name" value="Helicase_C"/>
    <property type="match status" value="1"/>
</dbReference>
<dbReference type="CDD" id="cd18793">
    <property type="entry name" value="SF2_C_SNF"/>
    <property type="match status" value="1"/>
</dbReference>
<dbReference type="AlphaFoldDB" id="K2RIJ8"/>
<evidence type="ECO:0000256" key="4">
    <source>
        <dbReference type="ARBA" id="ARBA00022741"/>
    </source>
</evidence>
<feature type="region of interest" description="Disordered" evidence="11">
    <location>
        <begin position="44"/>
        <end position="235"/>
    </location>
</feature>
<organism evidence="14 15">
    <name type="scientific">Macrophomina phaseolina (strain MS6)</name>
    <name type="common">Charcoal rot fungus</name>
    <dbReference type="NCBI Taxonomy" id="1126212"/>
    <lineage>
        <taxon>Eukaryota</taxon>
        <taxon>Fungi</taxon>
        <taxon>Dikarya</taxon>
        <taxon>Ascomycota</taxon>
        <taxon>Pezizomycotina</taxon>
        <taxon>Dothideomycetes</taxon>
        <taxon>Dothideomycetes incertae sedis</taxon>
        <taxon>Botryosphaeriales</taxon>
        <taxon>Botryosphaeriaceae</taxon>
        <taxon>Macrophomina</taxon>
    </lineage>
</organism>
<dbReference type="VEuPathDB" id="FungiDB:MPH_00257"/>
<dbReference type="GO" id="GO:0005524">
    <property type="term" value="F:ATP binding"/>
    <property type="evidence" value="ECO:0007669"/>
    <property type="project" value="UniProtKB-KW"/>
</dbReference>
<dbReference type="GO" id="GO:0140658">
    <property type="term" value="F:ATP-dependent chromatin remodeler activity"/>
    <property type="evidence" value="ECO:0007669"/>
    <property type="project" value="UniProtKB-ARBA"/>
</dbReference>
<evidence type="ECO:0000256" key="1">
    <source>
        <dbReference type="ARBA" id="ARBA00004123"/>
    </source>
</evidence>
<dbReference type="OrthoDB" id="5857104at2759"/>
<evidence type="ECO:0000313" key="14">
    <source>
        <dbReference type="EMBL" id="EKG22396.1"/>
    </source>
</evidence>
<dbReference type="SMART" id="SM00487">
    <property type="entry name" value="DEXDc"/>
    <property type="match status" value="1"/>
</dbReference>
<evidence type="ECO:0000256" key="5">
    <source>
        <dbReference type="ARBA" id="ARBA00022801"/>
    </source>
</evidence>
<feature type="compositionally biased region" description="Polar residues" evidence="11">
    <location>
        <begin position="327"/>
        <end position="351"/>
    </location>
</feature>
<comment type="subcellular location">
    <subcellularLocation>
        <location evidence="1">Nucleus</location>
    </subcellularLocation>
</comment>